<dbReference type="Gene3D" id="3.60.10.10">
    <property type="entry name" value="Endonuclease/exonuclease/phosphatase"/>
    <property type="match status" value="1"/>
</dbReference>
<keyword evidence="3" id="KW-1185">Reference proteome</keyword>
<dbReference type="InterPro" id="IPR000477">
    <property type="entry name" value="RT_dom"/>
</dbReference>
<dbReference type="SUPFAM" id="SSF56672">
    <property type="entry name" value="DNA/RNA polymerases"/>
    <property type="match status" value="1"/>
</dbReference>
<dbReference type="SUPFAM" id="SSF56219">
    <property type="entry name" value="DNase I-like"/>
    <property type="match status" value="1"/>
</dbReference>
<gene>
    <name evidence="2" type="ORF">BS78_K076500</name>
</gene>
<feature type="domain" description="Reverse transcriptase" evidence="1">
    <location>
        <begin position="356"/>
        <end position="600"/>
    </location>
</feature>
<proteinExistence type="predicted"/>
<evidence type="ECO:0000259" key="1">
    <source>
        <dbReference type="PROSITE" id="PS50878"/>
    </source>
</evidence>
<dbReference type="InterPro" id="IPR043502">
    <property type="entry name" value="DNA/RNA_pol_sf"/>
</dbReference>
<dbReference type="OrthoDB" id="691633at2759"/>
<evidence type="ECO:0000313" key="3">
    <source>
        <dbReference type="Proteomes" id="UP001164776"/>
    </source>
</evidence>
<dbReference type="PANTHER" id="PTHR33116">
    <property type="entry name" value="REVERSE TRANSCRIPTASE ZINC-BINDING DOMAIN-CONTAINING PROTEIN-RELATED-RELATED"/>
    <property type="match status" value="1"/>
</dbReference>
<dbReference type="PANTHER" id="PTHR33116:SF78">
    <property type="entry name" value="OS12G0587133 PROTEIN"/>
    <property type="match status" value="1"/>
</dbReference>
<dbReference type="CDD" id="cd01650">
    <property type="entry name" value="RT_nLTR_like"/>
    <property type="match status" value="1"/>
</dbReference>
<dbReference type="EMBL" id="MU629548">
    <property type="protein sequence ID" value="KAJ1256155.1"/>
    <property type="molecule type" value="Genomic_DNA"/>
</dbReference>
<reference evidence="2 3" key="1">
    <citation type="submission" date="2022-10" db="EMBL/GenBank/DDBJ databases">
        <title>WGS assembly of Paspalum vaginatum 540-79.</title>
        <authorList>
            <person name="Sun G."/>
            <person name="Wase N."/>
            <person name="Shu S."/>
            <person name="Jenkins J."/>
            <person name="Zhou B."/>
            <person name="Torres-Rodriguez J."/>
            <person name="Chen C."/>
            <person name="Sandor L."/>
            <person name="Plott C."/>
            <person name="Yoshinga Y."/>
            <person name="Daum C."/>
            <person name="Qi P."/>
            <person name="Barry K."/>
            <person name="Lipzen A."/>
            <person name="Berry L."/>
            <person name="Pedersen C."/>
            <person name="Gottilla T."/>
            <person name="Foltz A."/>
            <person name="Yu H."/>
            <person name="O'Malley R."/>
            <person name="Zhang C."/>
            <person name="Devos K."/>
            <person name="Sigmon B."/>
            <person name="Yu B."/>
            <person name="Obata T."/>
            <person name="Schmutz J."/>
            <person name="Schnable J."/>
        </authorList>
    </citation>
    <scope>NUCLEOTIDE SEQUENCE [LARGE SCALE GENOMIC DNA]</scope>
    <source>
        <strain evidence="3">cv. 540-79</strain>
    </source>
</reference>
<protein>
    <recommendedName>
        <fullName evidence="1">Reverse transcriptase domain-containing protein</fullName>
    </recommendedName>
</protein>
<evidence type="ECO:0000313" key="2">
    <source>
        <dbReference type="EMBL" id="KAJ1256155.1"/>
    </source>
</evidence>
<organism evidence="2 3">
    <name type="scientific">Paspalum vaginatum</name>
    <name type="common">seashore paspalum</name>
    <dbReference type="NCBI Taxonomy" id="158149"/>
    <lineage>
        <taxon>Eukaryota</taxon>
        <taxon>Viridiplantae</taxon>
        <taxon>Streptophyta</taxon>
        <taxon>Embryophyta</taxon>
        <taxon>Tracheophyta</taxon>
        <taxon>Spermatophyta</taxon>
        <taxon>Magnoliopsida</taxon>
        <taxon>Liliopsida</taxon>
        <taxon>Poales</taxon>
        <taxon>Poaceae</taxon>
        <taxon>PACMAD clade</taxon>
        <taxon>Panicoideae</taxon>
        <taxon>Andropogonodae</taxon>
        <taxon>Paspaleae</taxon>
        <taxon>Paspalinae</taxon>
        <taxon>Paspalum</taxon>
    </lineage>
</organism>
<accession>A0A9W7XA15</accession>
<dbReference type="InterPro" id="IPR036691">
    <property type="entry name" value="Endo/exonu/phosph_ase_sf"/>
</dbReference>
<dbReference type="Pfam" id="PF00078">
    <property type="entry name" value="RVT_1"/>
    <property type="match status" value="1"/>
</dbReference>
<comment type="caution">
    <text evidence="2">The sequence shown here is derived from an EMBL/GenBank/DDBJ whole genome shotgun (WGS) entry which is preliminary data.</text>
</comment>
<name>A0A9W7XA15_9POAL</name>
<dbReference type="Proteomes" id="UP001164776">
    <property type="component" value="Unassembled WGS sequence"/>
</dbReference>
<dbReference type="PROSITE" id="PS50878">
    <property type="entry name" value="RT_POL"/>
    <property type="match status" value="1"/>
</dbReference>
<dbReference type="AlphaFoldDB" id="A0A9W7XA15"/>
<sequence>MLHLESTIVRHYSINCRITLPAANTQLAITNVYAPSDHRDSDFFLEILAEIQSHISEPWMIIGDFNLIRSADEKSSRLVDQRLCNLFNSAMDKLALMELPLLDSLFTWSNKRLCPTLARLDRAFVDANFSSTYPSSALTSVLLNQKFLPDVLLAWHVTAAPRDAAGRLASCLKSTRAAAKFWSRCNRAPPAIIHNCKFLLLLFDYLEEYRNLSSAEMQARGLCQDTLSQMLREKAAYWKQRGKQRAIKEGDANTAFHHAHATQRYRKNTIRCIEVEGVRLTSHEAKIAALIGFFSNLLKCKRVTDELTRPFAEKEVADAVRAMNRNSAPGLDDFGPSFYSVAWSTIKTEVMQLFAAFQRVDAELERINRAYMVLLPKKTSCVIPKLIDLDQTGFIKGRSITVNFVYAMELVQCCHKRKVPTLVVKLDFAKAFDPVNWDALQTILIARGFNAQWCSWMMQLLQTSKNAVLVNGCLGPWFTYKRVLRQGDLLSPFLFLLVTDVLQSLIKHSKMDSHPILMGEPSPVLQYADVTLILFRADLTDVQNLNALLDSFSEATGLRINYTKSTAVPMYVSGAALGTMIQILGCKHEGFPQTYLGLPLSSTKLRLTAFSPVIAKSDRYLARWQANLLNPMGVVSQLDQRRRSFLWTGEDTLAKGNCLAAWENVCNSKEDGGLGIKDLTIKNTCLLVKLIHRLHTASDSSWAAWVRMHVNLETMEGEVAGCHWDTLRALLPIYQAITTCEVGDGQDDLASTLTVLYSHYIKRRVCVREVKDNGMFLVPRLTDQATQELAAAQDIIANTVLTEERDKLLCSLSNGADKIHTKLKYRLLQGPPGNADAASFV</sequence>